<evidence type="ECO:0000313" key="3">
    <source>
        <dbReference type="Proteomes" id="UP000297737"/>
    </source>
</evidence>
<dbReference type="AlphaFoldDB" id="A0A4Y9ER75"/>
<dbReference type="RefSeq" id="WP_135244676.1">
    <property type="nucleotide sequence ID" value="NZ_SIHO01000001.1"/>
</dbReference>
<reference evidence="2 3" key="1">
    <citation type="submission" date="2019-02" db="EMBL/GenBank/DDBJ databases">
        <title>Polymorphobacter sp. isolated from the lake at the Tibet of China.</title>
        <authorList>
            <person name="Li A."/>
        </authorList>
    </citation>
    <scope>NUCLEOTIDE SEQUENCE [LARGE SCALE GENOMIC DNA]</scope>
    <source>
        <strain evidence="2 3">DJ1R-1</strain>
    </source>
</reference>
<dbReference type="OrthoDB" id="5791869at2"/>
<name>A0A4Y9ER75_9SPHN</name>
<protein>
    <submittedName>
        <fullName evidence="2">Glutathione S-transferase family protein</fullName>
    </submittedName>
</protein>
<evidence type="ECO:0000313" key="2">
    <source>
        <dbReference type="EMBL" id="TFU05952.1"/>
    </source>
</evidence>
<dbReference type="GO" id="GO:0016740">
    <property type="term" value="F:transferase activity"/>
    <property type="evidence" value="ECO:0007669"/>
    <property type="project" value="UniProtKB-KW"/>
</dbReference>
<dbReference type="InterPro" id="IPR036249">
    <property type="entry name" value="Thioredoxin-like_sf"/>
</dbReference>
<dbReference type="Pfam" id="PF13410">
    <property type="entry name" value="GST_C_2"/>
    <property type="match status" value="1"/>
</dbReference>
<dbReference type="SUPFAM" id="SSF47616">
    <property type="entry name" value="GST C-terminal domain-like"/>
    <property type="match status" value="1"/>
</dbReference>
<accession>A0A4Y9ER75</accession>
<keyword evidence="3" id="KW-1185">Reference proteome</keyword>
<sequence>MTHLILHQYDVSPFSEKVRTVFGIKGLAWRSVIQPVIMPKPDLTPLTGGYRRIPVLQIGADVYCDSQVAIAELEARFPAPAIVRPGDWAVNLWADRLWFQATVTAVFAALGDKTPADFMADREKLSGRPFDVAAMKAGAGVMRAQWRAQAAWIEQGVKAQPYLGGATPSLGDVAAYMNIWWLSLAVPDVAATLLAGFNGVQAWRGRMQALGHGTRTEMAPAEALAIARAATPAPPPAHDPHDVAGLSPGAAVHVSADDYGRDPVAGTLVAATPDRVIIARSSAETGTVHVHFPRVGYHLTPAG</sequence>
<dbReference type="PROSITE" id="PS50404">
    <property type="entry name" value="GST_NTER"/>
    <property type="match status" value="1"/>
</dbReference>
<keyword evidence="2" id="KW-0808">Transferase</keyword>
<proteinExistence type="predicted"/>
<dbReference type="CDD" id="cd00570">
    <property type="entry name" value="GST_N_family"/>
    <property type="match status" value="1"/>
</dbReference>
<dbReference type="EMBL" id="SIHO01000001">
    <property type="protein sequence ID" value="TFU05952.1"/>
    <property type="molecule type" value="Genomic_DNA"/>
</dbReference>
<comment type="caution">
    <text evidence="2">The sequence shown here is derived from an EMBL/GenBank/DDBJ whole genome shotgun (WGS) entry which is preliminary data.</text>
</comment>
<gene>
    <name evidence="2" type="ORF">EUV02_02725</name>
</gene>
<dbReference type="InterPro" id="IPR036282">
    <property type="entry name" value="Glutathione-S-Trfase_C_sf"/>
</dbReference>
<evidence type="ECO:0000259" key="1">
    <source>
        <dbReference type="PROSITE" id="PS50404"/>
    </source>
</evidence>
<dbReference type="Gene3D" id="3.40.30.110">
    <property type="match status" value="2"/>
</dbReference>
<dbReference type="SUPFAM" id="SSF52833">
    <property type="entry name" value="Thioredoxin-like"/>
    <property type="match status" value="1"/>
</dbReference>
<feature type="domain" description="GST N-terminal" evidence="1">
    <location>
        <begin position="2"/>
        <end position="81"/>
    </location>
</feature>
<organism evidence="2 3">
    <name type="scientific">Glacieibacterium arshaanense</name>
    <dbReference type="NCBI Taxonomy" id="2511025"/>
    <lineage>
        <taxon>Bacteria</taxon>
        <taxon>Pseudomonadati</taxon>
        <taxon>Pseudomonadota</taxon>
        <taxon>Alphaproteobacteria</taxon>
        <taxon>Sphingomonadales</taxon>
        <taxon>Sphingosinicellaceae</taxon>
        <taxon>Glacieibacterium</taxon>
    </lineage>
</organism>
<dbReference type="Pfam" id="PF13417">
    <property type="entry name" value="GST_N_3"/>
    <property type="match status" value="1"/>
</dbReference>
<dbReference type="Proteomes" id="UP000297737">
    <property type="component" value="Unassembled WGS sequence"/>
</dbReference>
<dbReference type="InterPro" id="IPR004045">
    <property type="entry name" value="Glutathione_S-Trfase_N"/>
</dbReference>